<comment type="caution">
    <text evidence="1">The sequence shown here is derived from an EMBL/GenBank/DDBJ whole genome shotgun (WGS) entry which is preliminary data.</text>
</comment>
<accession>A0A5N6MM20</accession>
<evidence type="ECO:0000313" key="2">
    <source>
        <dbReference type="Proteomes" id="UP000326396"/>
    </source>
</evidence>
<gene>
    <name evidence="1" type="ORF">E3N88_30595</name>
</gene>
<protein>
    <submittedName>
        <fullName evidence="1">Uncharacterized protein</fullName>
    </submittedName>
</protein>
<dbReference type="EMBL" id="SZYD01000015">
    <property type="protein sequence ID" value="KAD3641371.1"/>
    <property type="molecule type" value="Genomic_DNA"/>
</dbReference>
<name>A0A5N6MM20_9ASTR</name>
<evidence type="ECO:0000313" key="1">
    <source>
        <dbReference type="EMBL" id="KAD3641371.1"/>
    </source>
</evidence>
<proteinExistence type="predicted"/>
<sequence length="171" mass="18883">MATGHLLKSSGIPFPATVTNAYCRRPTVVNIRQPPVVSWGPVHGANRSVSLYNKGLTPLLKRSHGVAVSSDGSSAEVDNSITLKNVRLKIRKWANKQWLPVGAAGYGLYCGLLIPLICGRTGAICSTSAGFISYVIERMLGKKSYVVKGYDCGRFRWWSHSRIIYWHEKSF</sequence>
<dbReference type="Proteomes" id="UP000326396">
    <property type="component" value="Linkage Group LG5"/>
</dbReference>
<keyword evidence="2" id="KW-1185">Reference proteome</keyword>
<reference evidence="1 2" key="1">
    <citation type="submission" date="2019-05" db="EMBL/GenBank/DDBJ databases">
        <title>Mikania micrantha, genome provides insights into the molecular mechanism of rapid growth.</title>
        <authorList>
            <person name="Liu B."/>
        </authorList>
    </citation>
    <scope>NUCLEOTIDE SEQUENCE [LARGE SCALE GENOMIC DNA]</scope>
    <source>
        <strain evidence="1">NLD-2019</strain>
        <tissue evidence="1">Leaf</tissue>
    </source>
</reference>
<organism evidence="1 2">
    <name type="scientific">Mikania micrantha</name>
    <name type="common">bitter vine</name>
    <dbReference type="NCBI Taxonomy" id="192012"/>
    <lineage>
        <taxon>Eukaryota</taxon>
        <taxon>Viridiplantae</taxon>
        <taxon>Streptophyta</taxon>
        <taxon>Embryophyta</taxon>
        <taxon>Tracheophyta</taxon>
        <taxon>Spermatophyta</taxon>
        <taxon>Magnoliopsida</taxon>
        <taxon>eudicotyledons</taxon>
        <taxon>Gunneridae</taxon>
        <taxon>Pentapetalae</taxon>
        <taxon>asterids</taxon>
        <taxon>campanulids</taxon>
        <taxon>Asterales</taxon>
        <taxon>Asteraceae</taxon>
        <taxon>Asteroideae</taxon>
        <taxon>Heliantheae alliance</taxon>
        <taxon>Eupatorieae</taxon>
        <taxon>Mikania</taxon>
    </lineage>
</organism>
<dbReference type="AlphaFoldDB" id="A0A5N6MM20"/>